<keyword evidence="7 8" id="KW-0413">Isomerase</keyword>
<accession>A0A1F6GG86</accession>
<protein>
    <recommendedName>
        <fullName evidence="8 9">Triosephosphate isomerase</fullName>
        <shortName evidence="8">TIM</shortName>
        <shortName evidence="8">TPI</shortName>
        <ecNumber evidence="8 9">5.3.1.1</ecNumber>
    </recommendedName>
    <alternativeName>
        <fullName evidence="8">Triose-phosphate isomerase</fullName>
    </alternativeName>
</protein>
<dbReference type="GO" id="GO:0006094">
    <property type="term" value="P:gluconeogenesis"/>
    <property type="evidence" value="ECO:0007669"/>
    <property type="project" value="UniProtKB-UniRule"/>
</dbReference>
<comment type="pathway">
    <text evidence="1 8 9">Carbohydrate degradation; glycolysis; D-glyceraldehyde 3-phosphate from glycerone phosphate: step 1/1.</text>
</comment>
<dbReference type="InterPro" id="IPR035990">
    <property type="entry name" value="TIM_sf"/>
</dbReference>
<dbReference type="UniPathway" id="UPA00109">
    <property type="reaction ID" value="UER00189"/>
</dbReference>
<dbReference type="PANTHER" id="PTHR21139:SF42">
    <property type="entry name" value="TRIOSEPHOSPHATE ISOMERASE"/>
    <property type="match status" value="1"/>
</dbReference>
<feature type="binding site" evidence="8">
    <location>
        <begin position="10"/>
        <end position="12"/>
    </location>
    <ligand>
        <name>substrate</name>
    </ligand>
</feature>
<dbReference type="HAMAP" id="MF_00147_B">
    <property type="entry name" value="TIM_B"/>
    <property type="match status" value="1"/>
</dbReference>
<dbReference type="STRING" id="1817772.A2527_13215"/>
<dbReference type="NCBIfam" id="TIGR00419">
    <property type="entry name" value="tim"/>
    <property type="match status" value="1"/>
</dbReference>
<feature type="binding site" evidence="8">
    <location>
        <position position="214"/>
    </location>
    <ligand>
        <name>substrate</name>
    </ligand>
</feature>
<keyword evidence="5 8" id="KW-0963">Cytoplasm</keyword>
<evidence type="ECO:0000313" key="10">
    <source>
        <dbReference type="EMBL" id="OGG97105.1"/>
    </source>
</evidence>
<dbReference type="GO" id="GO:0046166">
    <property type="term" value="P:glyceraldehyde-3-phosphate biosynthetic process"/>
    <property type="evidence" value="ECO:0007669"/>
    <property type="project" value="TreeGrafter"/>
</dbReference>
<reference evidence="10 11" key="1">
    <citation type="journal article" date="2016" name="Nat. Commun.">
        <title>Thousands of microbial genomes shed light on interconnected biogeochemical processes in an aquifer system.</title>
        <authorList>
            <person name="Anantharaman K."/>
            <person name="Brown C.T."/>
            <person name="Hug L.A."/>
            <person name="Sharon I."/>
            <person name="Castelle C.J."/>
            <person name="Probst A.J."/>
            <person name="Thomas B.C."/>
            <person name="Singh A."/>
            <person name="Wilkins M.J."/>
            <person name="Karaoz U."/>
            <person name="Brodie E.L."/>
            <person name="Williams K.H."/>
            <person name="Hubbard S.S."/>
            <person name="Banfield J.F."/>
        </authorList>
    </citation>
    <scope>NUCLEOTIDE SEQUENCE [LARGE SCALE GENOMIC DNA]</scope>
</reference>
<dbReference type="PANTHER" id="PTHR21139">
    <property type="entry name" value="TRIOSEPHOSPHATE ISOMERASE"/>
    <property type="match status" value="1"/>
</dbReference>
<feature type="active site" description="Proton acceptor" evidence="8">
    <location>
        <position position="168"/>
    </location>
</feature>
<organism evidence="10 11">
    <name type="scientific">Candidatus Lambdaproteobacteria bacterium RIFOXYD2_FULL_50_16</name>
    <dbReference type="NCBI Taxonomy" id="1817772"/>
    <lineage>
        <taxon>Bacteria</taxon>
        <taxon>Pseudomonadati</taxon>
        <taxon>Pseudomonadota</taxon>
        <taxon>Candidatus Lambdaproteobacteria</taxon>
    </lineage>
</organism>
<dbReference type="FunFam" id="3.20.20.70:FF:000016">
    <property type="entry name" value="Triosephosphate isomerase"/>
    <property type="match status" value="1"/>
</dbReference>
<dbReference type="AlphaFoldDB" id="A0A1F6GG86"/>
<comment type="function">
    <text evidence="8">Involved in the gluconeogenesis. Catalyzes stereospecifically the conversion of dihydroxyacetone phosphate (DHAP) to D-glyceraldehyde-3-phosphate (G3P).</text>
</comment>
<proteinExistence type="inferred from homology"/>
<comment type="pathway">
    <text evidence="2">Carbohydrate metabolism; erythritol degradation.</text>
</comment>
<keyword evidence="4 8" id="KW-0312">Gluconeogenesis</keyword>
<dbReference type="Gene3D" id="3.20.20.70">
    <property type="entry name" value="Aldolase class I"/>
    <property type="match status" value="1"/>
</dbReference>
<dbReference type="InterPro" id="IPR022896">
    <property type="entry name" value="TrioseP_Isoase_bac/euk"/>
</dbReference>
<evidence type="ECO:0000256" key="4">
    <source>
        <dbReference type="ARBA" id="ARBA00022432"/>
    </source>
</evidence>
<comment type="pathway">
    <text evidence="8 9">Carbohydrate biosynthesis; gluconeogenesis.</text>
</comment>
<dbReference type="CDD" id="cd00311">
    <property type="entry name" value="TIM"/>
    <property type="match status" value="1"/>
</dbReference>
<comment type="subcellular location">
    <subcellularLocation>
        <location evidence="8 9">Cytoplasm</location>
    </subcellularLocation>
</comment>
<dbReference type="InterPro" id="IPR020861">
    <property type="entry name" value="Triosephosphate_isomerase_AS"/>
</dbReference>
<evidence type="ECO:0000256" key="2">
    <source>
        <dbReference type="ARBA" id="ARBA00004939"/>
    </source>
</evidence>
<evidence type="ECO:0000256" key="1">
    <source>
        <dbReference type="ARBA" id="ARBA00004680"/>
    </source>
</evidence>
<feature type="active site" description="Electrophile" evidence="8">
    <location>
        <position position="96"/>
    </location>
</feature>
<dbReference type="UniPathway" id="UPA00138"/>
<comment type="similarity">
    <text evidence="3 8 9">Belongs to the triosephosphate isomerase family.</text>
</comment>
<sequence>MARKCIIAGNWKMNLDPDQGFELIEGIKAGFKPKANLEVVVIPPMPLVALAAHWVTDSTLSLGAQTSSSFRDGAHTGDTSPELLRILGCRYALSGHSERRGDHHESDAQVAAQAKAQVEAGLKTIVCCGESLQEREAGVHINKIKNQIGIIYDTLPPEYWGEVSIAYEPIWAIGTGKTASPVQAQEIHKMIRDHIESKAGAQVARSTAILYGGSVKGSNAKELLGQPDIDGALVGGASLKADDFSQIIQAYEVS</sequence>
<dbReference type="GO" id="GO:0019563">
    <property type="term" value="P:glycerol catabolic process"/>
    <property type="evidence" value="ECO:0007669"/>
    <property type="project" value="TreeGrafter"/>
</dbReference>
<evidence type="ECO:0000256" key="3">
    <source>
        <dbReference type="ARBA" id="ARBA00007422"/>
    </source>
</evidence>
<keyword evidence="6 8" id="KW-0324">Glycolysis</keyword>
<comment type="catalytic activity">
    <reaction evidence="8 9">
        <text>D-glyceraldehyde 3-phosphate = dihydroxyacetone phosphate</text>
        <dbReference type="Rhea" id="RHEA:18585"/>
        <dbReference type="ChEBI" id="CHEBI:57642"/>
        <dbReference type="ChEBI" id="CHEBI:59776"/>
        <dbReference type="EC" id="5.3.1.1"/>
    </reaction>
</comment>
<dbReference type="PROSITE" id="PS51440">
    <property type="entry name" value="TIM_2"/>
    <property type="match status" value="1"/>
</dbReference>
<comment type="caution">
    <text evidence="10">The sequence shown here is derived from an EMBL/GenBank/DDBJ whole genome shotgun (WGS) entry which is preliminary data.</text>
</comment>
<gene>
    <name evidence="8" type="primary">tpiA</name>
    <name evidence="10" type="ORF">A2527_13215</name>
</gene>
<comment type="subunit">
    <text evidence="8 9">Homodimer.</text>
</comment>
<feature type="binding site" evidence="8">
    <location>
        <position position="174"/>
    </location>
    <ligand>
        <name>substrate</name>
    </ligand>
</feature>
<name>A0A1F6GG86_9PROT</name>
<dbReference type="Pfam" id="PF00121">
    <property type="entry name" value="TIM"/>
    <property type="match status" value="1"/>
</dbReference>
<dbReference type="PROSITE" id="PS00171">
    <property type="entry name" value="TIM_1"/>
    <property type="match status" value="1"/>
</dbReference>
<evidence type="ECO:0000256" key="9">
    <source>
        <dbReference type="RuleBase" id="RU363013"/>
    </source>
</evidence>
<evidence type="ECO:0000256" key="7">
    <source>
        <dbReference type="ARBA" id="ARBA00023235"/>
    </source>
</evidence>
<dbReference type="EC" id="5.3.1.1" evidence="8 9"/>
<evidence type="ECO:0000256" key="8">
    <source>
        <dbReference type="HAMAP-Rule" id="MF_00147"/>
    </source>
</evidence>
<evidence type="ECO:0000256" key="6">
    <source>
        <dbReference type="ARBA" id="ARBA00023152"/>
    </source>
</evidence>
<dbReference type="GO" id="GO:0005829">
    <property type="term" value="C:cytosol"/>
    <property type="evidence" value="ECO:0007669"/>
    <property type="project" value="TreeGrafter"/>
</dbReference>
<feature type="binding site" evidence="8">
    <location>
        <begin position="235"/>
        <end position="236"/>
    </location>
    <ligand>
        <name>substrate</name>
    </ligand>
</feature>
<dbReference type="GO" id="GO:0004807">
    <property type="term" value="F:triose-phosphate isomerase activity"/>
    <property type="evidence" value="ECO:0007669"/>
    <property type="project" value="UniProtKB-UniRule"/>
</dbReference>
<dbReference type="SUPFAM" id="SSF51351">
    <property type="entry name" value="Triosephosphate isomerase (TIM)"/>
    <property type="match status" value="1"/>
</dbReference>
<dbReference type="Proteomes" id="UP000178449">
    <property type="component" value="Unassembled WGS sequence"/>
</dbReference>
<evidence type="ECO:0000256" key="5">
    <source>
        <dbReference type="ARBA" id="ARBA00022490"/>
    </source>
</evidence>
<dbReference type="EMBL" id="MFNE01000005">
    <property type="protein sequence ID" value="OGG97105.1"/>
    <property type="molecule type" value="Genomic_DNA"/>
</dbReference>
<dbReference type="GO" id="GO:0006096">
    <property type="term" value="P:glycolytic process"/>
    <property type="evidence" value="ECO:0007669"/>
    <property type="project" value="UniProtKB-UniRule"/>
</dbReference>
<dbReference type="InterPro" id="IPR000652">
    <property type="entry name" value="Triosephosphate_isomerase"/>
</dbReference>
<dbReference type="InterPro" id="IPR013785">
    <property type="entry name" value="Aldolase_TIM"/>
</dbReference>
<evidence type="ECO:0000313" key="11">
    <source>
        <dbReference type="Proteomes" id="UP000178449"/>
    </source>
</evidence>